<name>A0A918X975_9ACTN</name>
<evidence type="ECO:0000256" key="1">
    <source>
        <dbReference type="SAM" id="MobiDB-lite"/>
    </source>
</evidence>
<reference evidence="2 3" key="1">
    <citation type="journal article" date="2014" name="Int. J. Syst. Evol. Microbiol.">
        <title>Complete genome sequence of Corynebacterium casei LMG S-19264T (=DSM 44701T), isolated from a smear-ripened cheese.</title>
        <authorList>
            <consortium name="US DOE Joint Genome Institute (JGI-PGF)"/>
            <person name="Walter F."/>
            <person name="Albersmeier A."/>
            <person name="Kalinowski J."/>
            <person name="Ruckert C."/>
        </authorList>
    </citation>
    <scope>NUCLEOTIDE SEQUENCE [LARGE SCALE GENOMIC DNA]</scope>
    <source>
        <strain evidence="2 3">KCTC 19473</strain>
    </source>
</reference>
<dbReference type="AlphaFoldDB" id="A0A918X975"/>
<feature type="region of interest" description="Disordered" evidence="1">
    <location>
        <begin position="185"/>
        <end position="231"/>
    </location>
</feature>
<keyword evidence="3" id="KW-1185">Reference proteome</keyword>
<sequence length="231" mass="25290">MGPAGPTGAAHEPDRARLTPPQTRGHNRPEHPPRPEPVTPRKPHTRTRTRPPGACCRAPVLDQARPQHRSRPARTPWQPPPRRVGAAVPARGQPLHRRPAGAGSAQVGYLLKDRIADSDEFPHTLTLIAATVLSVLGNFALTHQETSRTLQSQGQMEIDNRTNGSLHLTTGDVDRIHIQRTLRTSPCARSTKPSTKQTKAHTYRPSAIETSNHHGPMQAETTSEALDLTHV</sequence>
<dbReference type="EMBL" id="BMXL01000004">
    <property type="protein sequence ID" value="GHD19549.1"/>
    <property type="molecule type" value="Genomic_DNA"/>
</dbReference>
<evidence type="ECO:0000313" key="2">
    <source>
        <dbReference type="EMBL" id="GHD19549.1"/>
    </source>
</evidence>
<accession>A0A918X975</accession>
<feature type="region of interest" description="Disordered" evidence="1">
    <location>
        <begin position="1"/>
        <end position="87"/>
    </location>
</feature>
<proteinExistence type="predicted"/>
<gene>
    <name evidence="2" type="ORF">GCM10007147_10520</name>
</gene>
<dbReference type="Proteomes" id="UP000654947">
    <property type="component" value="Unassembled WGS sequence"/>
</dbReference>
<comment type="caution">
    <text evidence="2">The sequence shown here is derived from an EMBL/GenBank/DDBJ whole genome shotgun (WGS) entry which is preliminary data.</text>
</comment>
<feature type="compositionally biased region" description="Polar residues" evidence="1">
    <location>
        <begin position="185"/>
        <end position="197"/>
    </location>
</feature>
<protein>
    <submittedName>
        <fullName evidence="2">Uncharacterized protein</fullName>
    </submittedName>
</protein>
<organism evidence="2 3">
    <name type="scientific">Nocardiopsis kunsanensis</name>
    <dbReference type="NCBI Taxonomy" id="141693"/>
    <lineage>
        <taxon>Bacteria</taxon>
        <taxon>Bacillati</taxon>
        <taxon>Actinomycetota</taxon>
        <taxon>Actinomycetes</taxon>
        <taxon>Streptosporangiales</taxon>
        <taxon>Nocardiopsidaceae</taxon>
        <taxon>Nocardiopsis</taxon>
    </lineage>
</organism>
<evidence type="ECO:0000313" key="3">
    <source>
        <dbReference type="Proteomes" id="UP000654947"/>
    </source>
</evidence>